<reference evidence="5 6" key="1">
    <citation type="submission" date="2020-04" db="EMBL/GenBank/DDBJ databases">
        <title>Advantages and limits of metagenomic assembly and binning of a giant virus.</title>
        <authorList>
            <person name="Schulz F."/>
            <person name="Andreani J."/>
            <person name="Francis R."/>
            <person name="Boudjemaa H."/>
            <person name="Bou Khalil J.Y."/>
            <person name="Lee J."/>
            <person name="La Scola B."/>
            <person name="Woyke T."/>
        </authorList>
    </citation>
    <scope>NUCLEOTIDE SEQUENCE [LARGE SCALE GENOMIC DNA]</scope>
    <source>
        <strain evidence="5 6">FV1/VV64</strain>
    </source>
</reference>
<proteinExistence type="inferred from homology"/>
<comment type="similarity">
    <text evidence="1">Belongs to the AAA ATPase family. BCS1 subfamily.</text>
</comment>
<feature type="transmembrane region" description="Helical" evidence="3">
    <location>
        <begin position="23"/>
        <end position="44"/>
    </location>
</feature>
<name>A0A7D3V8I6_9VIRU</name>
<keyword evidence="3" id="KW-0812">Transmembrane</keyword>
<keyword evidence="3" id="KW-0472">Membrane</keyword>
<dbReference type="SUPFAM" id="SSF52540">
    <property type="entry name" value="P-loop containing nucleoside triphosphate hydrolases"/>
    <property type="match status" value="1"/>
</dbReference>
<evidence type="ECO:0000313" key="5">
    <source>
        <dbReference type="EMBL" id="QKF93557.1"/>
    </source>
</evidence>
<dbReference type="SMART" id="SM00382">
    <property type="entry name" value="AAA"/>
    <property type="match status" value="1"/>
</dbReference>
<dbReference type="GO" id="GO:0016887">
    <property type="term" value="F:ATP hydrolysis activity"/>
    <property type="evidence" value="ECO:0007669"/>
    <property type="project" value="InterPro"/>
</dbReference>
<dbReference type="InterPro" id="IPR003593">
    <property type="entry name" value="AAA+_ATPase"/>
</dbReference>
<keyword evidence="2" id="KW-0175">Coiled coil</keyword>
<feature type="coiled-coil region" evidence="2">
    <location>
        <begin position="491"/>
        <end position="525"/>
    </location>
</feature>
<dbReference type="PANTHER" id="PTHR23070">
    <property type="entry name" value="BCS1 AAA-TYPE ATPASE"/>
    <property type="match status" value="1"/>
</dbReference>
<evidence type="ECO:0000256" key="2">
    <source>
        <dbReference type="SAM" id="Coils"/>
    </source>
</evidence>
<dbReference type="EMBL" id="MT418680">
    <property type="protein sequence ID" value="QKF93557.1"/>
    <property type="molecule type" value="Genomic_DNA"/>
</dbReference>
<dbReference type="Pfam" id="PF00004">
    <property type="entry name" value="AAA"/>
    <property type="match status" value="1"/>
</dbReference>
<evidence type="ECO:0000256" key="1">
    <source>
        <dbReference type="ARBA" id="ARBA00007448"/>
    </source>
</evidence>
<organism evidence="5 6">
    <name type="scientific">Fadolivirus FV1/VV64</name>
    <dbReference type="NCBI Taxonomy" id="3070911"/>
    <lineage>
        <taxon>Viruses</taxon>
        <taxon>Varidnaviria</taxon>
        <taxon>Bamfordvirae</taxon>
        <taxon>Nucleocytoviricota</taxon>
        <taxon>Megaviricetes</taxon>
        <taxon>Imitervirales</taxon>
        <taxon>Mimiviridae</taxon>
        <taxon>Klosneuvirinae</taxon>
        <taxon>Fadolivirus</taxon>
        <taxon>Fadolivirus algeromassiliense</taxon>
    </lineage>
</organism>
<keyword evidence="3" id="KW-1133">Transmembrane helix</keyword>
<dbReference type="Proteomes" id="UP001162001">
    <property type="component" value="Segment"/>
</dbReference>
<protein>
    <submittedName>
        <fullName evidence="5">AAA+ family ATPase</fullName>
    </submittedName>
</protein>
<dbReference type="InterPro" id="IPR003959">
    <property type="entry name" value="ATPase_AAA_core"/>
</dbReference>
<sequence>MSNVEEKGAWASMSSMMMQTQTVMLMTLFTTLFSGIITSLINLLTEKVKNYYNNWSIKPQQKFNSITIQRNKYMDLKHGHNSDPDYRSQGYLQAFLSLITEQKQYSSINTTQVVDTRDNDHATTRKQYLGYELRIIPKDPVVINGFTITYTTSNSNKDKEGNQKEFVTDESSVTITSTKSAKEIEEFIDKVYKEWIDKNYPPIQETEEQLLSFEQIPSDGQTSIFMPYNIPRNINTFDELFFDQKEELDRVLDLFKNKKIHRLGIMMSGEPGGGKTSLARAIAVKFNLHIIVINLNMIKNDAQLKEIVQGSQICYRQNGGNYYIKIPAQKRLYLLDDADCSSDLLMDRELKSKSKEIRAAVTNAMYGIPNKPSKKNEDGSKVILDDDDDTPKFYRPDKLTLKGILDVMDGITPMGGILILNTNRPNDIDSAVKRPGRIDIQLSLSRMSTKHVNDLIKYYGYDINIDIPDRLLMGCIVKNLCTFSKDNDDLIKKLQTEIINQQQLLEKKKLEAIETDKLIENVERKSHEMSYAFKYNQPNVSSSA</sequence>
<dbReference type="GO" id="GO:0005524">
    <property type="term" value="F:ATP binding"/>
    <property type="evidence" value="ECO:0007669"/>
    <property type="project" value="InterPro"/>
</dbReference>
<dbReference type="InterPro" id="IPR027417">
    <property type="entry name" value="P-loop_NTPase"/>
</dbReference>
<gene>
    <name evidence="5" type="ORF">Fadolivirus_1_99</name>
</gene>
<feature type="domain" description="AAA+ ATPase" evidence="4">
    <location>
        <begin position="261"/>
        <end position="448"/>
    </location>
</feature>
<evidence type="ECO:0000256" key="3">
    <source>
        <dbReference type="SAM" id="Phobius"/>
    </source>
</evidence>
<evidence type="ECO:0000259" key="4">
    <source>
        <dbReference type="SMART" id="SM00382"/>
    </source>
</evidence>
<evidence type="ECO:0000313" key="6">
    <source>
        <dbReference type="Proteomes" id="UP001162001"/>
    </source>
</evidence>
<dbReference type="Gene3D" id="3.40.50.300">
    <property type="entry name" value="P-loop containing nucleotide triphosphate hydrolases"/>
    <property type="match status" value="1"/>
</dbReference>
<dbReference type="InterPro" id="IPR050747">
    <property type="entry name" value="Mitochondrial_chaperone_BCS1"/>
</dbReference>
<keyword evidence="6" id="KW-1185">Reference proteome</keyword>
<accession>A0A7D3V8I6</accession>